<evidence type="ECO:0000256" key="15">
    <source>
        <dbReference type="ARBA" id="ARBA00023316"/>
    </source>
</evidence>
<name>A0A9W4HIF8_PENOL</name>
<keyword evidence="7" id="KW-0132">Cell division</keyword>
<proteinExistence type="inferred from homology"/>
<evidence type="ECO:0000313" key="19">
    <source>
        <dbReference type="Proteomes" id="UP001153618"/>
    </source>
</evidence>
<dbReference type="InterPro" id="IPR016166">
    <property type="entry name" value="FAD-bd_PCMH"/>
</dbReference>
<evidence type="ECO:0000256" key="16">
    <source>
        <dbReference type="ARBA" id="ARBA00048914"/>
    </source>
</evidence>
<dbReference type="GO" id="GO:0071949">
    <property type="term" value="F:FAD binding"/>
    <property type="evidence" value="ECO:0007669"/>
    <property type="project" value="InterPro"/>
</dbReference>
<evidence type="ECO:0000256" key="6">
    <source>
        <dbReference type="ARBA" id="ARBA00022490"/>
    </source>
</evidence>
<evidence type="ECO:0000256" key="5">
    <source>
        <dbReference type="ARBA" id="ARBA00012518"/>
    </source>
</evidence>
<dbReference type="PANTHER" id="PTHR21071">
    <property type="entry name" value="UDP-N-ACETYLENOLPYRUVOYLGLUCOSAMINE REDUCTASE"/>
    <property type="match status" value="1"/>
</dbReference>
<keyword evidence="8" id="KW-0285">Flavoprotein</keyword>
<dbReference type="OrthoDB" id="66620at2759"/>
<gene>
    <name evidence="18" type="ORF">POLS_LOCUS3145</name>
</gene>
<evidence type="ECO:0000256" key="13">
    <source>
        <dbReference type="ARBA" id="ARBA00023002"/>
    </source>
</evidence>
<evidence type="ECO:0000256" key="7">
    <source>
        <dbReference type="ARBA" id="ARBA00022618"/>
    </source>
</evidence>
<dbReference type="Pfam" id="PF01565">
    <property type="entry name" value="FAD_binding_4"/>
    <property type="match status" value="1"/>
</dbReference>
<dbReference type="Gene3D" id="3.30.465.10">
    <property type="match status" value="1"/>
</dbReference>
<evidence type="ECO:0000256" key="8">
    <source>
        <dbReference type="ARBA" id="ARBA00022630"/>
    </source>
</evidence>
<dbReference type="SUPFAM" id="SSF56176">
    <property type="entry name" value="FAD-binding/transporter-associated domain-like"/>
    <property type="match status" value="1"/>
</dbReference>
<keyword evidence="10" id="KW-0521">NADP</keyword>
<evidence type="ECO:0000256" key="11">
    <source>
        <dbReference type="ARBA" id="ARBA00022960"/>
    </source>
</evidence>
<dbReference type="Gene3D" id="3.30.43.10">
    <property type="entry name" value="Uridine Diphospho-n-acetylenolpyruvylglucosamine Reductase, domain 2"/>
    <property type="match status" value="1"/>
</dbReference>
<comment type="cofactor">
    <cofactor evidence="1">
        <name>FAD</name>
        <dbReference type="ChEBI" id="CHEBI:57692"/>
    </cofactor>
</comment>
<evidence type="ECO:0000313" key="18">
    <source>
        <dbReference type="EMBL" id="CAG8046892.1"/>
    </source>
</evidence>
<dbReference type="GO" id="GO:0005829">
    <property type="term" value="C:cytosol"/>
    <property type="evidence" value="ECO:0007669"/>
    <property type="project" value="TreeGrafter"/>
</dbReference>
<keyword evidence="6" id="KW-0963">Cytoplasm</keyword>
<evidence type="ECO:0000256" key="3">
    <source>
        <dbReference type="ARBA" id="ARBA00004496"/>
    </source>
</evidence>
<evidence type="ECO:0000256" key="14">
    <source>
        <dbReference type="ARBA" id="ARBA00023306"/>
    </source>
</evidence>
<comment type="subcellular location">
    <subcellularLocation>
        <location evidence="3">Cytoplasm</location>
    </subcellularLocation>
</comment>
<dbReference type="NCBIfam" id="NF000755">
    <property type="entry name" value="PRK00046.1"/>
    <property type="match status" value="1"/>
</dbReference>
<dbReference type="GO" id="GO:0071555">
    <property type="term" value="P:cell wall organization"/>
    <property type="evidence" value="ECO:0007669"/>
    <property type="project" value="UniProtKB-KW"/>
</dbReference>
<dbReference type="InterPro" id="IPR036635">
    <property type="entry name" value="MurB_C_sf"/>
</dbReference>
<evidence type="ECO:0000256" key="10">
    <source>
        <dbReference type="ARBA" id="ARBA00022857"/>
    </source>
</evidence>
<dbReference type="EC" id="1.3.1.98" evidence="5"/>
<comment type="function">
    <text evidence="2">Cell wall formation.</text>
</comment>
<keyword evidence="11" id="KW-0133">Cell shape</keyword>
<dbReference type="GO" id="GO:0008762">
    <property type="term" value="F:UDP-N-acetylmuramate dehydrogenase activity"/>
    <property type="evidence" value="ECO:0007669"/>
    <property type="project" value="UniProtKB-EC"/>
</dbReference>
<dbReference type="PANTHER" id="PTHR21071:SF4">
    <property type="entry name" value="UDP-N-ACETYLENOLPYRUVOYLGLUCOSAMINE REDUCTASE"/>
    <property type="match status" value="1"/>
</dbReference>
<organism evidence="18 19">
    <name type="scientific">Penicillium olsonii</name>
    <dbReference type="NCBI Taxonomy" id="99116"/>
    <lineage>
        <taxon>Eukaryota</taxon>
        <taxon>Fungi</taxon>
        <taxon>Dikarya</taxon>
        <taxon>Ascomycota</taxon>
        <taxon>Pezizomycotina</taxon>
        <taxon>Eurotiomycetes</taxon>
        <taxon>Eurotiomycetidae</taxon>
        <taxon>Eurotiales</taxon>
        <taxon>Aspergillaceae</taxon>
        <taxon>Penicillium</taxon>
    </lineage>
</organism>
<evidence type="ECO:0000256" key="4">
    <source>
        <dbReference type="ARBA" id="ARBA00004752"/>
    </source>
</evidence>
<dbReference type="InterPro" id="IPR036318">
    <property type="entry name" value="FAD-bd_PCMH-like_sf"/>
</dbReference>
<evidence type="ECO:0000256" key="1">
    <source>
        <dbReference type="ARBA" id="ARBA00001974"/>
    </source>
</evidence>
<dbReference type="InterPro" id="IPR016167">
    <property type="entry name" value="FAD-bd_PCMH_sub1"/>
</dbReference>
<reference evidence="18" key="1">
    <citation type="submission" date="2021-07" db="EMBL/GenBank/DDBJ databases">
        <authorList>
            <person name="Branca A.L. A."/>
        </authorList>
    </citation>
    <scope>NUCLEOTIDE SEQUENCE</scope>
</reference>
<evidence type="ECO:0000256" key="2">
    <source>
        <dbReference type="ARBA" id="ARBA00003921"/>
    </source>
</evidence>
<comment type="caution">
    <text evidence="18">The sequence shown here is derived from an EMBL/GenBank/DDBJ whole genome shotgun (WGS) entry which is preliminary data.</text>
</comment>
<keyword evidence="14" id="KW-0131">Cell cycle</keyword>
<dbReference type="PROSITE" id="PS51387">
    <property type="entry name" value="FAD_PCMH"/>
    <property type="match status" value="1"/>
</dbReference>
<comment type="catalytic activity">
    <reaction evidence="16">
        <text>UDP-N-acetyl-alpha-D-muramate + NADP(+) = UDP-N-acetyl-3-O-(1-carboxyvinyl)-alpha-D-glucosamine + NADPH + H(+)</text>
        <dbReference type="Rhea" id="RHEA:12248"/>
        <dbReference type="ChEBI" id="CHEBI:15378"/>
        <dbReference type="ChEBI" id="CHEBI:57783"/>
        <dbReference type="ChEBI" id="CHEBI:58349"/>
        <dbReference type="ChEBI" id="CHEBI:68483"/>
        <dbReference type="ChEBI" id="CHEBI:70757"/>
        <dbReference type="EC" id="1.3.1.98"/>
    </reaction>
</comment>
<dbReference type="GO" id="GO:0008360">
    <property type="term" value="P:regulation of cell shape"/>
    <property type="evidence" value="ECO:0007669"/>
    <property type="project" value="UniProtKB-KW"/>
</dbReference>
<dbReference type="InterPro" id="IPR003170">
    <property type="entry name" value="MurB"/>
</dbReference>
<dbReference type="HAMAP" id="MF_00037">
    <property type="entry name" value="MurB"/>
    <property type="match status" value="1"/>
</dbReference>
<protein>
    <recommendedName>
        <fullName evidence="5">UDP-N-acetylmuramate dehydrogenase</fullName>
        <ecNumber evidence="5">1.3.1.98</ecNumber>
    </recommendedName>
</protein>
<comment type="pathway">
    <text evidence="4">Cell wall biogenesis; peptidoglycan biosynthesis.</text>
</comment>
<evidence type="ECO:0000259" key="17">
    <source>
        <dbReference type="PROSITE" id="PS51387"/>
    </source>
</evidence>
<dbReference type="Proteomes" id="UP001153618">
    <property type="component" value="Unassembled WGS sequence"/>
</dbReference>
<keyword evidence="9" id="KW-0274">FAD</keyword>
<sequence length="342" mass="38085">MSYLCWEESVDLRQYNTFNVCSIARYLVRIRGMEDLKKLHVSPRFHGLRNLVLGGGSNILFATQDFDGVILKNEIGGIELLSQDDHSTVLRVGGGVEWTSLVKYCIENGLGGLENLSLIPGTVGAAPIQNIGAYGAELSDVILSLEIFNLSTGEVTTMSRDECLFEYRDSIFKRELKNVFITCLIIRVNKERFHCLNTEYSSVQDILQEQGVITPTIRSVSEAICILRRRKLPDPKIVGNAGSFFKNFVCDDFLSQSLVKRNPQIPIFPKPDRSFMIPAAWLIEGCGWKGKRVGEVGVFSNHALVLVNYGSRGGEIMSMAKLIVQDVQAQYGIELTPEVNIA</sequence>
<keyword evidence="19" id="KW-1185">Reference proteome</keyword>
<feature type="domain" description="FAD-binding PCMH-type" evidence="17">
    <location>
        <begin position="19"/>
        <end position="191"/>
    </location>
</feature>
<keyword evidence="13" id="KW-0560">Oxidoreductase</keyword>
<dbReference type="Gene3D" id="3.90.78.10">
    <property type="entry name" value="UDP-N-acetylenolpyruvoylglucosamine reductase, C-terminal domain"/>
    <property type="match status" value="1"/>
</dbReference>
<dbReference type="NCBIfam" id="TIGR00179">
    <property type="entry name" value="murB"/>
    <property type="match status" value="1"/>
</dbReference>
<dbReference type="Pfam" id="PF02873">
    <property type="entry name" value="MurB_C"/>
    <property type="match status" value="1"/>
</dbReference>
<dbReference type="GO" id="GO:0051301">
    <property type="term" value="P:cell division"/>
    <property type="evidence" value="ECO:0007669"/>
    <property type="project" value="UniProtKB-KW"/>
</dbReference>
<dbReference type="EMBL" id="CAJVOS010000016">
    <property type="protein sequence ID" value="CAG8046892.1"/>
    <property type="molecule type" value="Genomic_DNA"/>
</dbReference>
<dbReference type="AlphaFoldDB" id="A0A9W4HIF8"/>
<keyword evidence="12" id="KW-0573">Peptidoglycan synthesis</keyword>
<evidence type="ECO:0000256" key="9">
    <source>
        <dbReference type="ARBA" id="ARBA00022827"/>
    </source>
</evidence>
<evidence type="ECO:0000256" key="12">
    <source>
        <dbReference type="ARBA" id="ARBA00022984"/>
    </source>
</evidence>
<dbReference type="InterPro" id="IPR006094">
    <property type="entry name" value="Oxid_FAD_bind_N"/>
</dbReference>
<dbReference type="InterPro" id="IPR016169">
    <property type="entry name" value="FAD-bd_PCMH_sub2"/>
</dbReference>
<dbReference type="SUPFAM" id="SSF56194">
    <property type="entry name" value="Uridine diphospho-N-Acetylenolpyruvylglucosamine reductase, MurB, C-terminal domain"/>
    <property type="match status" value="1"/>
</dbReference>
<accession>A0A9W4HIF8</accession>
<dbReference type="InterPro" id="IPR011601">
    <property type="entry name" value="MurB_C"/>
</dbReference>
<keyword evidence="15" id="KW-0961">Cell wall biogenesis/degradation</keyword>